<protein>
    <submittedName>
        <fullName evidence="1">Uncharacterized protein</fullName>
    </submittedName>
</protein>
<organism evidence="1 2">
    <name type="scientific">Shigella phage Sd1</name>
    <dbReference type="NCBI Taxonomy" id="2024313"/>
    <lineage>
        <taxon>Viruses</taxon>
        <taxon>Duplodnaviria</taxon>
        <taxon>Heunggongvirae</taxon>
        <taxon>Uroviricota</taxon>
        <taxon>Caudoviricetes</taxon>
        <taxon>Drexlerviridae</taxon>
        <taxon>Rogunavirinae</taxon>
        <taxon>Wilsonroadvirus</taxon>
        <taxon>Wilsonroadvirus Sd1</taxon>
    </lineage>
</organism>
<evidence type="ECO:0000313" key="2">
    <source>
        <dbReference type="Proteomes" id="UP000226171"/>
    </source>
</evidence>
<gene>
    <name evidence="1" type="ORF">Sd1_gp25</name>
</gene>
<sequence>MNELKENSVRFVFWVTNNTHIYQGPFMIDIEWYDGAFTVLPNEQMLPFGNHLIAREIKDYIFSSNVIDTKSYPDGHKYGDRYQSTIKTGAELVEFLDLKPEFNIKFFCIDGYFDADPGGEIFPFPRVDIEYIRKRIEPWHSMLYYDWDGTRNWEHDDVTAIVDGPDFKCKLESIDGSNVMLPFENI</sequence>
<keyword evidence="2" id="KW-1185">Reference proteome</keyword>
<evidence type="ECO:0000313" key="1">
    <source>
        <dbReference type="EMBL" id="ATE86091.1"/>
    </source>
</evidence>
<accession>A0A291AYL3</accession>
<proteinExistence type="predicted"/>
<name>A0A291AYL3_9CAUD</name>
<dbReference type="Proteomes" id="UP000226171">
    <property type="component" value="Segment"/>
</dbReference>
<dbReference type="EMBL" id="MF158042">
    <property type="protein sequence ID" value="ATE86091.1"/>
    <property type="molecule type" value="Genomic_DNA"/>
</dbReference>
<reference evidence="1 2" key="1">
    <citation type="submission" date="2017-05" db="EMBL/GenBank/DDBJ databases">
        <title>The isolation and characterization of 16 novel Shigella-infecting phages from the environment.</title>
        <authorList>
            <person name="Doore S.M."/>
            <person name="Schrad J.R."/>
            <person name="Dover J.A."/>
            <person name="Parent K.N."/>
        </authorList>
    </citation>
    <scope>NUCLEOTIDE SEQUENCE [LARGE SCALE GENOMIC DNA]</scope>
</reference>